<feature type="transmembrane region" description="Helical" evidence="1">
    <location>
        <begin position="39"/>
        <end position="58"/>
    </location>
</feature>
<accession>R0HVW9</accession>
<keyword evidence="1" id="KW-1133">Transmembrane helix</keyword>
<dbReference type="AlphaFoldDB" id="R0HVW9"/>
<evidence type="ECO:0000313" key="3">
    <source>
        <dbReference type="Proteomes" id="UP000029121"/>
    </source>
</evidence>
<dbReference type="EMBL" id="KB870807">
    <property type="protein sequence ID" value="EOA29525.1"/>
    <property type="molecule type" value="Genomic_DNA"/>
</dbReference>
<proteinExistence type="predicted"/>
<keyword evidence="1" id="KW-0812">Transmembrane</keyword>
<feature type="transmembrane region" description="Helical" evidence="1">
    <location>
        <begin position="15"/>
        <end position="32"/>
    </location>
</feature>
<gene>
    <name evidence="2" type="ORF">CARUB_v10014781mg</name>
</gene>
<reference evidence="3" key="1">
    <citation type="journal article" date="2013" name="Nat. Genet.">
        <title>The Capsella rubella genome and the genomic consequences of rapid mating system evolution.</title>
        <authorList>
            <person name="Slotte T."/>
            <person name="Hazzouri K.M."/>
            <person name="Agren J.A."/>
            <person name="Koenig D."/>
            <person name="Maumus F."/>
            <person name="Guo Y.L."/>
            <person name="Steige K."/>
            <person name="Platts A.E."/>
            <person name="Escobar J.S."/>
            <person name="Newman L.K."/>
            <person name="Wang W."/>
            <person name="Mandakova T."/>
            <person name="Vello E."/>
            <person name="Smith L.M."/>
            <person name="Henz S.R."/>
            <person name="Steffen J."/>
            <person name="Takuno S."/>
            <person name="Brandvain Y."/>
            <person name="Coop G."/>
            <person name="Andolfatto P."/>
            <person name="Hu T.T."/>
            <person name="Blanchette M."/>
            <person name="Clark R.M."/>
            <person name="Quesneville H."/>
            <person name="Nordborg M."/>
            <person name="Gaut B.S."/>
            <person name="Lysak M.A."/>
            <person name="Jenkins J."/>
            <person name="Grimwood J."/>
            <person name="Chapman J."/>
            <person name="Prochnik S."/>
            <person name="Shu S."/>
            <person name="Rokhsar D."/>
            <person name="Schmutz J."/>
            <person name="Weigel D."/>
            <person name="Wright S.I."/>
        </authorList>
    </citation>
    <scope>NUCLEOTIDE SEQUENCE [LARGE SCALE GENOMIC DNA]</scope>
    <source>
        <strain evidence="3">cv. Monte Gargano</strain>
    </source>
</reference>
<sequence length="171" mass="19137">MFTISIPFFSLKSTFFSLFNPSISFFLSSIVFSKPIFSLFTPLISSSLIFLSFTNISFSDFNFPITISKSDSFSSNRTTHSFNRFASSRCRSSPFLIKSFSAQTFLNCSFSISTLPVSSFLCPFKTLISLSPSLFSLINLSTPTPISLNRFSTKSITRPNSIFNPRFSSLT</sequence>
<keyword evidence="1" id="KW-0472">Membrane</keyword>
<name>R0HVW9_9BRAS</name>
<evidence type="ECO:0000256" key="1">
    <source>
        <dbReference type="SAM" id="Phobius"/>
    </source>
</evidence>
<organism evidence="2 3">
    <name type="scientific">Capsella rubella</name>
    <dbReference type="NCBI Taxonomy" id="81985"/>
    <lineage>
        <taxon>Eukaryota</taxon>
        <taxon>Viridiplantae</taxon>
        <taxon>Streptophyta</taxon>
        <taxon>Embryophyta</taxon>
        <taxon>Tracheophyta</taxon>
        <taxon>Spermatophyta</taxon>
        <taxon>Magnoliopsida</taxon>
        <taxon>eudicotyledons</taxon>
        <taxon>Gunneridae</taxon>
        <taxon>Pentapetalae</taxon>
        <taxon>rosids</taxon>
        <taxon>malvids</taxon>
        <taxon>Brassicales</taxon>
        <taxon>Brassicaceae</taxon>
        <taxon>Camelineae</taxon>
        <taxon>Capsella</taxon>
    </lineage>
</organism>
<protein>
    <submittedName>
        <fullName evidence="2">Uncharacterized protein</fullName>
    </submittedName>
</protein>
<keyword evidence="3" id="KW-1185">Reference proteome</keyword>
<dbReference type="Proteomes" id="UP000029121">
    <property type="component" value="Unassembled WGS sequence"/>
</dbReference>
<evidence type="ECO:0000313" key="2">
    <source>
        <dbReference type="EMBL" id="EOA29525.1"/>
    </source>
</evidence>